<evidence type="ECO:0000256" key="1">
    <source>
        <dbReference type="ARBA" id="ARBA00000085"/>
    </source>
</evidence>
<feature type="transmembrane region" description="Helical" evidence="13">
    <location>
        <begin position="170"/>
        <end position="193"/>
    </location>
</feature>
<feature type="domain" description="Response regulatory" evidence="15">
    <location>
        <begin position="640"/>
        <end position="757"/>
    </location>
</feature>
<feature type="transmembrane region" description="Helical" evidence="13">
    <location>
        <begin position="296"/>
        <end position="317"/>
    </location>
</feature>
<dbReference type="CDD" id="cd16922">
    <property type="entry name" value="HATPase_EvgS-ArcB-TorS-like"/>
    <property type="match status" value="1"/>
</dbReference>
<dbReference type="Gene3D" id="1.10.287.130">
    <property type="match status" value="1"/>
</dbReference>
<feature type="transmembrane region" description="Helical" evidence="13">
    <location>
        <begin position="221"/>
        <end position="240"/>
    </location>
</feature>
<evidence type="ECO:0000256" key="12">
    <source>
        <dbReference type="SAM" id="Coils"/>
    </source>
</evidence>
<dbReference type="Pfam" id="PF00072">
    <property type="entry name" value="Response_reg"/>
    <property type="match status" value="1"/>
</dbReference>
<evidence type="ECO:0000313" key="17">
    <source>
        <dbReference type="Proteomes" id="UP000738376"/>
    </source>
</evidence>
<evidence type="ECO:0000256" key="7">
    <source>
        <dbReference type="ARBA" id="ARBA00022777"/>
    </source>
</evidence>
<evidence type="ECO:0000256" key="8">
    <source>
        <dbReference type="ARBA" id="ARBA00022989"/>
    </source>
</evidence>
<feature type="transmembrane region" description="Helical" evidence="13">
    <location>
        <begin position="12"/>
        <end position="29"/>
    </location>
</feature>
<keyword evidence="5 11" id="KW-0597">Phosphoprotein</keyword>
<dbReference type="InterPro" id="IPR011006">
    <property type="entry name" value="CheY-like_superfamily"/>
</dbReference>
<reference evidence="16 17" key="1">
    <citation type="submission" date="2020-03" db="EMBL/GenBank/DDBJ databases">
        <title>Draft Genome Sequence of 2-Methylisoborneol Producing Pseudanabaena yagii Strain GIHE-NHR1 Isolated from North Han River in South Korea.</title>
        <authorList>
            <person name="Jeong J."/>
        </authorList>
    </citation>
    <scope>NUCLEOTIDE SEQUENCE [LARGE SCALE GENOMIC DNA]</scope>
    <source>
        <strain evidence="16 17">GIHE-NHR1</strain>
    </source>
</reference>
<dbReference type="InterPro" id="IPR007895">
    <property type="entry name" value="MASE1"/>
</dbReference>
<evidence type="ECO:0000256" key="9">
    <source>
        <dbReference type="ARBA" id="ARBA00023012"/>
    </source>
</evidence>
<feature type="transmembrane region" description="Helical" evidence="13">
    <location>
        <begin position="260"/>
        <end position="284"/>
    </location>
</feature>
<dbReference type="InterPro" id="IPR003661">
    <property type="entry name" value="HisK_dim/P_dom"/>
</dbReference>
<dbReference type="CDD" id="cd17546">
    <property type="entry name" value="REC_hyHK_CKI1_RcsC-like"/>
    <property type="match status" value="1"/>
</dbReference>
<keyword evidence="10 13" id="KW-0472">Membrane</keyword>
<feature type="transmembrane region" description="Helical" evidence="13">
    <location>
        <begin position="50"/>
        <end position="79"/>
    </location>
</feature>
<evidence type="ECO:0000313" key="16">
    <source>
        <dbReference type="EMBL" id="NMF57191.1"/>
    </source>
</evidence>
<keyword evidence="7" id="KW-0418">Kinase</keyword>
<evidence type="ECO:0000256" key="4">
    <source>
        <dbReference type="ARBA" id="ARBA00022475"/>
    </source>
</evidence>
<keyword evidence="12" id="KW-0175">Coiled coil</keyword>
<keyword evidence="8 13" id="KW-1133">Transmembrane helix</keyword>
<dbReference type="PROSITE" id="PS50109">
    <property type="entry name" value="HIS_KIN"/>
    <property type="match status" value="1"/>
</dbReference>
<dbReference type="InterPro" id="IPR001789">
    <property type="entry name" value="Sig_transdc_resp-reg_receiver"/>
</dbReference>
<dbReference type="Gene3D" id="3.40.50.2300">
    <property type="match status" value="1"/>
</dbReference>
<dbReference type="Pfam" id="PF00512">
    <property type="entry name" value="HisKA"/>
    <property type="match status" value="1"/>
</dbReference>
<dbReference type="CDD" id="cd00082">
    <property type="entry name" value="HisKA"/>
    <property type="match status" value="1"/>
</dbReference>
<dbReference type="PRINTS" id="PR00344">
    <property type="entry name" value="BCTRLSENSOR"/>
</dbReference>
<feature type="transmembrane region" description="Helical" evidence="13">
    <location>
        <begin position="85"/>
        <end position="112"/>
    </location>
</feature>
<evidence type="ECO:0000256" key="10">
    <source>
        <dbReference type="ARBA" id="ARBA00023136"/>
    </source>
</evidence>
<evidence type="ECO:0000259" key="14">
    <source>
        <dbReference type="PROSITE" id="PS50109"/>
    </source>
</evidence>
<evidence type="ECO:0000256" key="2">
    <source>
        <dbReference type="ARBA" id="ARBA00004651"/>
    </source>
</evidence>
<proteinExistence type="predicted"/>
<dbReference type="PANTHER" id="PTHR45339:SF1">
    <property type="entry name" value="HYBRID SIGNAL TRANSDUCTION HISTIDINE KINASE J"/>
    <property type="match status" value="1"/>
</dbReference>
<keyword evidence="4" id="KW-1003">Cell membrane</keyword>
<comment type="caution">
    <text evidence="16">The sequence shown here is derived from an EMBL/GenBank/DDBJ whole genome shotgun (WGS) entry which is preliminary data.</text>
</comment>
<dbReference type="PANTHER" id="PTHR45339">
    <property type="entry name" value="HYBRID SIGNAL TRANSDUCTION HISTIDINE KINASE J"/>
    <property type="match status" value="1"/>
</dbReference>
<feature type="modified residue" description="4-aspartylphosphate" evidence="11">
    <location>
        <position position="689"/>
    </location>
</feature>
<evidence type="ECO:0000259" key="15">
    <source>
        <dbReference type="PROSITE" id="PS50110"/>
    </source>
</evidence>
<feature type="domain" description="Histidine kinase" evidence="14">
    <location>
        <begin position="381"/>
        <end position="609"/>
    </location>
</feature>
<dbReference type="InterPro" id="IPR004358">
    <property type="entry name" value="Sig_transdc_His_kin-like_C"/>
</dbReference>
<feature type="coiled-coil region" evidence="12">
    <location>
        <begin position="316"/>
        <end position="381"/>
    </location>
</feature>
<dbReference type="SUPFAM" id="SSF55874">
    <property type="entry name" value="ATPase domain of HSP90 chaperone/DNA topoisomerase II/histidine kinase"/>
    <property type="match status" value="1"/>
</dbReference>
<dbReference type="InterPro" id="IPR003594">
    <property type="entry name" value="HATPase_dom"/>
</dbReference>
<sequence>MFVLSQQRLKTFPRFVVIVILALIYYGIAEISRHIASTPQSVTPVWPPDGFASAAVLIFGYQILPGILIGSFLANIWAFFNADSWYMAIASVLQVVGIAIGTTLGTGFGNYLFRQIMKGRNLFRRLNDVYKFLLLIGLIAPMINATVGVVCLCLGGKVSWSGFGTVWLTWWISNVAGICIFTPAILSWYEFYLKHLNTIRDTKQFPFGDQTQSSRLNPWRIFEAITLIIIVVCLSLASFYEEYDLEYMLLPCLVWTVLRFGILGTTNLIVVITMIAVSGTVKGLGAFGNDSTHSLISLQSFIVVMVVTTLSLISILAEKQQAIASLQQSKIRLVNKSIQLESSKTSLNETALMLEKQNLALTEAKKAAEEANRTKTEFLSNMSHELRTPLNAILGLVQLLQESKNIDYQEKLDIQTIYQSGTHLLNLIDDILDISKIEAGKMELHLQDVYLLRLLQELVDIIRVQANQKNIEFIYLFSPRLPKIIHTDSKRLRQILLNLLSNAVKFTNKGHVIFRVYFPQVIGENITETSTNILINFEVEDSGIGISVDKLESIFLAFEQVGETHFKNQGTGLGLAISQRIAEMMGSKIIVSSQRGVGSVFRFSVKFQVPESNLSVKPNVSIISGKSVFEQNLSQRLPLKILVAEDNIVNQKVAHKILSRLGYEIDIVTNGLKVLDALNRHSYDLIFMDVQMPEMDGLEATKRIVNDHQRSHRPYIIAMTANAMDGDREICLDAGMDDYISKPVNVNLLVEALLRSQCSTHKA</sequence>
<dbReference type="PROSITE" id="PS50110">
    <property type="entry name" value="RESPONSE_REGULATORY"/>
    <property type="match status" value="1"/>
</dbReference>
<evidence type="ECO:0000256" key="6">
    <source>
        <dbReference type="ARBA" id="ARBA00022692"/>
    </source>
</evidence>
<dbReference type="EC" id="2.7.13.3" evidence="3"/>
<evidence type="ECO:0000256" key="13">
    <source>
        <dbReference type="SAM" id="Phobius"/>
    </source>
</evidence>
<dbReference type="SMART" id="SM00388">
    <property type="entry name" value="HisKA"/>
    <property type="match status" value="1"/>
</dbReference>
<dbReference type="Proteomes" id="UP000738376">
    <property type="component" value="Unassembled WGS sequence"/>
</dbReference>
<dbReference type="Pfam" id="PF02518">
    <property type="entry name" value="HATPase_c"/>
    <property type="match status" value="1"/>
</dbReference>
<evidence type="ECO:0000256" key="5">
    <source>
        <dbReference type="ARBA" id="ARBA00022553"/>
    </source>
</evidence>
<keyword evidence="7" id="KW-0808">Transferase</keyword>
<dbReference type="InterPro" id="IPR036890">
    <property type="entry name" value="HATPase_C_sf"/>
</dbReference>
<dbReference type="InterPro" id="IPR036097">
    <property type="entry name" value="HisK_dim/P_sf"/>
</dbReference>
<dbReference type="Gene3D" id="3.30.565.10">
    <property type="entry name" value="Histidine kinase-like ATPase, C-terminal domain"/>
    <property type="match status" value="1"/>
</dbReference>
<accession>A0ABX1LQ65</accession>
<dbReference type="EMBL" id="JAAVJL010000001">
    <property type="protein sequence ID" value="NMF57191.1"/>
    <property type="molecule type" value="Genomic_DNA"/>
</dbReference>
<evidence type="ECO:0000256" key="11">
    <source>
        <dbReference type="PROSITE-ProRule" id="PRU00169"/>
    </source>
</evidence>
<dbReference type="SUPFAM" id="SSF52172">
    <property type="entry name" value="CheY-like"/>
    <property type="match status" value="1"/>
</dbReference>
<keyword evidence="9" id="KW-0902">Two-component regulatory system</keyword>
<name>A0ABX1LQ65_9CYAN</name>
<keyword evidence="17" id="KW-1185">Reference proteome</keyword>
<dbReference type="SMART" id="SM00387">
    <property type="entry name" value="HATPase_c"/>
    <property type="match status" value="1"/>
</dbReference>
<organism evidence="16 17">
    <name type="scientific">Pseudanabaena yagii GIHE-NHR1</name>
    <dbReference type="NCBI Taxonomy" id="2722753"/>
    <lineage>
        <taxon>Bacteria</taxon>
        <taxon>Bacillati</taxon>
        <taxon>Cyanobacteriota</taxon>
        <taxon>Cyanophyceae</taxon>
        <taxon>Pseudanabaenales</taxon>
        <taxon>Pseudanabaenaceae</taxon>
        <taxon>Pseudanabaena</taxon>
        <taxon>Pseudanabaena yagii</taxon>
    </lineage>
</organism>
<evidence type="ECO:0000256" key="3">
    <source>
        <dbReference type="ARBA" id="ARBA00012438"/>
    </source>
</evidence>
<dbReference type="Pfam" id="PF05231">
    <property type="entry name" value="MASE1"/>
    <property type="match status" value="1"/>
</dbReference>
<dbReference type="SUPFAM" id="SSF47384">
    <property type="entry name" value="Homodimeric domain of signal transducing histidine kinase"/>
    <property type="match status" value="1"/>
</dbReference>
<comment type="subcellular location">
    <subcellularLocation>
        <location evidence="2">Cell membrane</location>
        <topology evidence="2">Multi-pass membrane protein</topology>
    </subcellularLocation>
</comment>
<feature type="transmembrane region" description="Helical" evidence="13">
    <location>
        <begin position="132"/>
        <end position="158"/>
    </location>
</feature>
<gene>
    <name evidence="16" type="ORF">HC246_03945</name>
</gene>
<dbReference type="SMART" id="SM00448">
    <property type="entry name" value="REC"/>
    <property type="match status" value="1"/>
</dbReference>
<comment type="catalytic activity">
    <reaction evidence="1">
        <text>ATP + protein L-histidine = ADP + protein N-phospho-L-histidine.</text>
        <dbReference type="EC" id="2.7.13.3"/>
    </reaction>
</comment>
<dbReference type="InterPro" id="IPR005467">
    <property type="entry name" value="His_kinase_dom"/>
</dbReference>
<protein>
    <recommendedName>
        <fullName evidence="3">histidine kinase</fullName>
        <ecNumber evidence="3">2.7.13.3</ecNumber>
    </recommendedName>
</protein>
<keyword evidence="6 13" id="KW-0812">Transmembrane</keyword>